<evidence type="ECO:0000313" key="1">
    <source>
        <dbReference type="EMBL" id="EKC19874.1"/>
    </source>
</evidence>
<dbReference type="HOGENOM" id="CLU_1827181_0_0_1"/>
<accession>K1PLZ1</accession>
<dbReference type="EMBL" id="JH818608">
    <property type="protein sequence ID" value="EKC19874.1"/>
    <property type="molecule type" value="Genomic_DNA"/>
</dbReference>
<sequence length="141" mass="16184">MKCGCVADIEIVRSTFLWPSAISLEIESFPYKTKLIKVPALVYLYFLRFLCFEMRGDGILKTEALSNLSALSYDDEHNDGSFLAYDITGICQERVGNYLEAVEMFGLAAKDAKTYEWMNENMNPCLLRIGIVLNKKFREER</sequence>
<gene>
    <name evidence="1" type="ORF">CGI_10007373</name>
</gene>
<organism evidence="1">
    <name type="scientific">Magallana gigas</name>
    <name type="common">Pacific oyster</name>
    <name type="synonym">Crassostrea gigas</name>
    <dbReference type="NCBI Taxonomy" id="29159"/>
    <lineage>
        <taxon>Eukaryota</taxon>
        <taxon>Metazoa</taxon>
        <taxon>Spiralia</taxon>
        <taxon>Lophotrochozoa</taxon>
        <taxon>Mollusca</taxon>
        <taxon>Bivalvia</taxon>
        <taxon>Autobranchia</taxon>
        <taxon>Pteriomorphia</taxon>
        <taxon>Ostreida</taxon>
        <taxon>Ostreoidea</taxon>
        <taxon>Ostreidae</taxon>
        <taxon>Magallana</taxon>
    </lineage>
</organism>
<name>K1PLZ1_MAGGI</name>
<proteinExistence type="predicted"/>
<dbReference type="AlphaFoldDB" id="K1PLZ1"/>
<protein>
    <submittedName>
        <fullName evidence="1">Uncharacterized protein</fullName>
    </submittedName>
</protein>
<dbReference type="InParanoid" id="K1PLZ1"/>
<reference evidence="1" key="1">
    <citation type="journal article" date="2012" name="Nature">
        <title>The oyster genome reveals stress adaptation and complexity of shell formation.</title>
        <authorList>
            <person name="Zhang G."/>
            <person name="Fang X."/>
            <person name="Guo X."/>
            <person name="Li L."/>
            <person name="Luo R."/>
            <person name="Xu F."/>
            <person name="Yang P."/>
            <person name="Zhang L."/>
            <person name="Wang X."/>
            <person name="Qi H."/>
            <person name="Xiong Z."/>
            <person name="Que H."/>
            <person name="Xie Y."/>
            <person name="Holland P.W."/>
            <person name="Paps J."/>
            <person name="Zhu Y."/>
            <person name="Wu F."/>
            <person name="Chen Y."/>
            <person name="Wang J."/>
            <person name="Peng C."/>
            <person name="Meng J."/>
            <person name="Yang L."/>
            <person name="Liu J."/>
            <person name="Wen B."/>
            <person name="Zhang N."/>
            <person name="Huang Z."/>
            <person name="Zhu Q."/>
            <person name="Feng Y."/>
            <person name="Mount A."/>
            <person name="Hedgecock D."/>
            <person name="Xu Z."/>
            <person name="Liu Y."/>
            <person name="Domazet-Loso T."/>
            <person name="Du Y."/>
            <person name="Sun X."/>
            <person name="Zhang S."/>
            <person name="Liu B."/>
            <person name="Cheng P."/>
            <person name="Jiang X."/>
            <person name="Li J."/>
            <person name="Fan D."/>
            <person name="Wang W."/>
            <person name="Fu W."/>
            <person name="Wang T."/>
            <person name="Wang B."/>
            <person name="Zhang J."/>
            <person name="Peng Z."/>
            <person name="Li Y."/>
            <person name="Li N."/>
            <person name="Wang J."/>
            <person name="Chen M."/>
            <person name="He Y."/>
            <person name="Tan F."/>
            <person name="Song X."/>
            <person name="Zheng Q."/>
            <person name="Huang R."/>
            <person name="Yang H."/>
            <person name="Du X."/>
            <person name="Chen L."/>
            <person name="Yang M."/>
            <person name="Gaffney P.M."/>
            <person name="Wang S."/>
            <person name="Luo L."/>
            <person name="She Z."/>
            <person name="Ming Y."/>
            <person name="Huang W."/>
            <person name="Zhang S."/>
            <person name="Huang B."/>
            <person name="Zhang Y."/>
            <person name="Qu T."/>
            <person name="Ni P."/>
            <person name="Miao G."/>
            <person name="Wang J."/>
            <person name="Wang Q."/>
            <person name="Steinberg C.E."/>
            <person name="Wang H."/>
            <person name="Li N."/>
            <person name="Qian L."/>
            <person name="Zhang G."/>
            <person name="Li Y."/>
            <person name="Yang H."/>
            <person name="Liu X."/>
            <person name="Wang J."/>
            <person name="Yin Y."/>
            <person name="Wang J."/>
        </authorList>
    </citation>
    <scope>NUCLEOTIDE SEQUENCE [LARGE SCALE GENOMIC DNA]</scope>
    <source>
        <strain evidence="1">05x7-T-G4-1.051#20</strain>
    </source>
</reference>